<feature type="domain" description="DUF6471" evidence="1">
    <location>
        <begin position="94"/>
        <end position="158"/>
    </location>
</feature>
<feature type="domain" description="DUF6471" evidence="1">
    <location>
        <begin position="17"/>
        <end position="77"/>
    </location>
</feature>
<dbReference type="OrthoDB" id="9103085at2"/>
<dbReference type="Proteomes" id="UP000198844">
    <property type="component" value="Unassembled WGS sequence"/>
</dbReference>
<dbReference type="RefSeq" id="WP_093634463.1">
    <property type="nucleotide sequence ID" value="NZ_FPBH01000006.1"/>
</dbReference>
<organism evidence="2 3">
    <name type="scientific">Paraburkholderia aspalathi</name>
    <dbReference type="NCBI Taxonomy" id="1324617"/>
    <lineage>
        <taxon>Bacteria</taxon>
        <taxon>Pseudomonadati</taxon>
        <taxon>Pseudomonadota</taxon>
        <taxon>Betaproteobacteria</taxon>
        <taxon>Burkholderiales</taxon>
        <taxon>Burkholderiaceae</taxon>
        <taxon>Paraburkholderia</taxon>
    </lineage>
</organism>
<protein>
    <recommendedName>
        <fullName evidence="1">DUF6471 domain-containing protein</fullName>
    </recommendedName>
</protein>
<reference evidence="2 3" key="1">
    <citation type="submission" date="2016-10" db="EMBL/GenBank/DDBJ databases">
        <authorList>
            <person name="de Groot N.N."/>
        </authorList>
    </citation>
    <scope>NUCLEOTIDE SEQUENCE [LARGE SCALE GENOMIC DNA]</scope>
    <source>
        <strain evidence="2 3">LMG 27731</strain>
    </source>
</reference>
<proteinExistence type="predicted"/>
<dbReference type="Pfam" id="PF20075">
    <property type="entry name" value="DUF6471"/>
    <property type="match status" value="2"/>
</dbReference>
<sequence length="179" mass="19735">MSARFQVKSTMTVDASWTRLASRAARVVLARQDMSYPQLAGELAKLGVPESARAVEAKVIRGTFRFSFFLQTLVASQAECPSRWVDVFSSPDTWEARATRVLAIELAGQPWLDWRMLSNRLEEIGVSIAVDSLQSQIDSGSFLTTLFLQCATVCHFDSILRFLDISSLNEAALAGSSIP</sequence>
<dbReference type="InterPro" id="IPR045526">
    <property type="entry name" value="DUF6471"/>
</dbReference>
<evidence type="ECO:0000259" key="1">
    <source>
        <dbReference type="Pfam" id="PF20075"/>
    </source>
</evidence>
<gene>
    <name evidence="2" type="ORF">SAMN05192563_10065</name>
</gene>
<evidence type="ECO:0000313" key="2">
    <source>
        <dbReference type="EMBL" id="SFT95558.1"/>
    </source>
</evidence>
<name>A0A1I7C821_9BURK</name>
<dbReference type="AlphaFoldDB" id="A0A1I7C821"/>
<dbReference type="EMBL" id="FPBH01000006">
    <property type="protein sequence ID" value="SFT95558.1"/>
    <property type="molecule type" value="Genomic_DNA"/>
</dbReference>
<evidence type="ECO:0000313" key="3">
    <source>
        <dbReference type="Proteomes" id="UP000198844"/>
    </source>
</evidence>
<accession>A0A1I7C821</accession>